<dbReference type="Pfam" id="PF02207">
    <property type="entry name" value="zf-UBR"/>
    <property type="match status" value="1"/>
</dbReference>
<organism evidence="13 14">
    <name type="scientific">Lottia gigantea</name>
    <name type="common">Giant owl limpet</name>
    <dbReference type="NCBI Taxonomy" id="225164"/>
    <lineage>
        <taxon>Eukaryota</taxon>
        <taxon>Metazoa</taxon>
        <taxon>Spiralia</taxon>
        <taxon>Lophotrochozoa</taxon>
        <taxon>Mollusca</taxon>
        <taxon>Gastropoda</taxon>
        <taxon>Patellogastropoda</taxon>
        <taxon>Lottioidea</taxon>
        <taxon>Lottiidae</taxon>
        <taxon>Lottia</taxon>
    </lineage>
</organism>
<dbReference type="OMA" id="LTRAWCT"/>
<evidence type="ECO:0000313" key="14">
    <source>
        <dbReference type="Proteomes" id="UP000030746"/>
    </source>
</evidence>
<evidence type="ECO:0000256" key="6">
    <source>
        <dbReference type="ARBA" id="ARBA00022786"/>
    </source>
</evidence>
<keyword evidence="3 10" id="KW-0808">Transferase</keyword>
<keyword evidence="5 10" id="KW-0863">Zinc-finger</keyword>
<dbReference type="CTD" id="20251192"/>
<comment type="function">
    <text evidence="10">Ubiquitin ligase protein which is a component of the N-end rule pathway. Recognizes and binds to proteins bearing specific N-terminal residues that are destabilizing according to the N-end rule, leading to their ubiquitination and subsequent degradation.</text>
</comment>
<dbReference type="Proteomes" id="UP000030746">
    <property type="component" value="Unassembled WGS sequence"/>
</dbReference>
<reference evidence="13 14" key="1">
    <citation type="journal article" date="2013" name="Nature">
        <title>Insights into bilaterian evolution from three spiralian genomes.</title>
        <authorList>
            <person name="Simakov O."/>
            <person name="Marletaz F."/>
            <person name="Cho S.J."/>
            <person name="Edsinger-Gonzales E."/>
            <person name="Havlak P."/>
            <person name="Hellsten U."/>
            <person name="Kuo D.H."/>
            <person name="Larsson T."/>
            <person name="Lv J."/>
            <person name="Arendt D."/>
            <person name="Savage R."/>
            <person name="Osoegawa K."/>
            <person name="de Jong P."/>
            <person name="Grimwood J."/>
            <person name="Chapman J.A."/>
            <person name="Shapiro H."/>
            <person name="Aerts A."/>
            <person name="Otillar R.P."/>
            <person name="Terry A.Y."/>
            <person name="Boore J.L."/>
            <person name="Grigoriev I.V."/>
            <person name="Lindberg D.R."/>
            <person name="Seaver E.C."/>
            <person name="Weisblat D.A."/>
            <person name="Putnam N.H."/>
            <person name="Rokhsar D.S."/>
        </authorList>
    </citation>
    <scope>NUCLEOTIDE SEQUENCE [LARGE SCALE GENOMIC DNA]</scope>
</reference>
<feature type="non-terminal residue" evidence="13">
    <location>
        <position position="1"/>
    </location>
</feature>
<evidence type="ECO:0000256" key="4">
    <source>
        <dbReference type="ARBA" id="ARBA00022723"/>
    </source>
</evidence>
<evidence type="ECO:0000256" key="11">
    <source>
        <dbReference type="SAM" id="MobiDB-lite"/>
    </source>
</evidence>
<dbReference type="InterPro" id="IPR044046">
    <property type="entry name" value="E3_ligase_UBR-like_C"/>
</dbReference>
<comment type="similarity">
    <text evidence="8 10">Belongs to the E3 ubiquitin-protein ligase UBR1-like family.</text>
</comment>
<dbReference type="GO" id="GO:0008270">
    <property type="term" value="F:zinc ion binding"/>
    <property type="evidence" value="ECO:0007669"/>
    <property type="project" value="UniProtKB-UniRule"/>
</dbReference>
<dbReference type="UniPathway" id="UPA00143"/>
<evidence type="ECO:0000256" key="9">
    <source>
        <dbReference type="PROSITE-ProRule" id="PRU00508"/>
    </source>
</evidence>
<dbReference type="GO" id="GO:0005737">
    <property type="term" value="C:cytoplasm"/>
    <property type="evidence" value="ECO:0007669"/>
    <property type="project" value="TreeGrafter"/>
</dbReference>
<dbReference type="PANTHER" id="PTHR21497:SF39">
    <property type="entry name" value="E3 UBIQUITIN-PROTEIN LIGASE UBR3"/>
    <property type="match status" value="1"/>
</dbReference>
<dbReference type="EC" id="2.3.2.27" evidence="10"/>
<dbReference type="Gene3D" id="2.10.110.30">
    <property type="match status" value="1"/>
</dbReference>
<dbReference type="GO" id="GO:0061630">
    <property type="term" value="F:ubiquitin protein ligase activity"/>
    <property type="evidence" value="ECO:0007669"/>
    <property type="project" value="UniProtKB-UniRule"/>
</dbReference>
<keyword evidence="4 10" id="KW-0479">Metal-binding</keyword>
<evidence type="ECO:0000256" key="3">
    <source>
        <dbReference type="ARBA" id="ARBA00022679"/>
    </source>
</evidence>
<accession>V4C6B4</accession>
<evidence type="ECO:0000256" key="10">
    <source>
        <dbReference type="RuleBase" id="RU366018"/>
    </source>
</evidence>
<dbReference type="GO" id="GO:0016567">
    <property type="term" value="P:protein ubiquitination"/>
    <property type="evidence" value="ECO:0007669"/>
    <property type="project" value="UniProtKB-UniRule"/>
</dbReference>
<feature type="zinc finger region" description="UBR-type" evidence="9">
    <location>
        <begin position="32"/>
        <end position="103"/>
    </location>
</feature>
<dbReference type="FunFam" id="2.10.110.30:FF:000002">
    <property type="entry name" value="Putative e3 ubiquitin-protein ligase ubr3"/>
    <property type="match status" value="1"/>
</dbReference>
<proteinExistence type="inferred from homology"/>
<evidence type="ECO:0000313" key="13">
    <source>
        <dbReference type="EMBL" id="ESO97194.1"/>
    </source>
</evidence>
<protein>
    <recommendedName>
        <fullName evidence="10">E3 ubiquitin-protein ligase</fullName>
        <ecNumber evidence="10">2.3.2.27</ecNumber>
    </recommendedName>
</protein>
<evidence type="ECO:0000256" key="5">
    <source>
        <dbReference type="ARBA" id="ARBA00022771"/>
    </source>
</evidence>
<dbReference type="RefSeq" id="XP_009052103.1">
    <property type="nucleotide sequence ID" value="XM_009053855.1"/>
</dbReference>
<dbReference type="EMBL" id="KB201313">
    <property type="protein sequence ID" value="ESO97194.1"/>
    <property type="molecule type" value="Genomic_DNA"/>
</dbReference>
<dbReference type="OrthoDB" id="15304at2759"/>
<dbReference type="STRING" id="225164.V4C6B4"/>
<dbReference type="PROSITE" id="PS51157">
    <property type="entry name" value="ZF_UBR"/>
    <property type="match status" value="1"/>
</dbReference>
<feature type="region of interest" description="Disordered" evidence="11">
    <location>
        <begin position="1031"/>
        <end position="1051"/>
    </location>
</feature>
<keyword evidence="14" id="KW-1185">Reference proteome</keyword>
<name>V4C6B4_LOTGI</name>
<dbReference type="KEGG" id="lgi:LOTGIDRAFT_51305"/>
<keyword evidence="7 10" id="KW-0862">Zinc</keyword>
<dbReference type="GeneID" id="20251192"/>
<dbReference type="GO" id="GO:0000151">
    <property type="term" value="C:ubiquitin ligase complex"/>
    <property type="evidence" value="ECO:0007669"/>
    <property type="project" value="TreeGrafter"/>
</dbReference>
<comment type="catalytic activity">
    <reaction evidence="1 10">
        <text>S-ubiquitinyl-[E2 ubiquitin-conjugating enzyme]-L-cysteine + [acceptor protein]-L-lysine = [E2 ubiquitin-conjugating enzyme]-L-cysteine + N(6)-ubiquitinyl-[acceptor protein]-L-lysine.</text>
        <dbReference type="EC" id="2.3.2.27"/>
    </reaction>
</comment>
<evidence type="ECO:0000256" key="7">
    <source>
        <dbReference type="ARBA" id="ARBA00022833"/>
    </source>
</evidence>
<dbReference type="SUPFAM" id="SSF57850">
    <property type="entry name" value="RING/U-box"/>
    <property type="match status" value="1"/>
</dbReference>
<evidence type="ECO:0000256" key="8">
    <source>
        <dbReference type="ARBA" id="ARBA00046341"/>
    </source>
</evidence>
<comment type="pathway">
    <text evidence="2 10">Protein modification; protein ubiquitination.</text>
</comment>
<dbReference type="CDD" id="cd19673">
    <property type="entry name" value="UBR-box_UBR3"/>
    <property type="match status" value="1"/>
</dbReference>
<dbReference type="HOGENOM" id="CLU_000651_2_1_1"/>
<feature type="domain" description="UBR-type" evidence="12">
    <location>
        <begin position="32"/>
        <end position="103"/>
    </location>
</feature>
<evidence type="ECO:0000259" key="12">
    <source>
        <dbReference type="PROSITE" id="PS51157"/>
    </source>
</evidence>
<dbReference type="InterPro" id="IPR003126">
    <property type="entry name" value="Znf_UBR"/>
</dbReference>
<feature type="non-terminal residue" evidence="13">
    <location>
        <position position="1743"/>
    </location>
</feature>
<keyword evidence="6 10" id="KW-0833">Ubl conjugation pathway</keyword>
<gene>
    <name evidence="13" type="ORF">LOTGIDRAFT_51305</name>
</gene>
<dbReference type="PANTHER" id="PTHR21497">
    <property type="entry name" value="UBIQUITIN LIGASE E3 ALPHA-RELATED"/>
    <property type="match status" value="1"/>
</dbReference>
<evidence type="ECO:0000256" key="2">
    <source>
        <dbReference type="ARBA" id="ARBA00004906"/>
    </source>
</evidence>
<dbReference type="Pfam" id="PF18995">
    <property type="entry name" value="PRT6_C"/>
    <property type="match status" value="1"/>
</dbReference>
<dbReference type="SMART" id="SM00396">
    <property type="entry name" value="ZnF_UBR1"/>
    <property type="match status" value="1"/>
</dbReference>
<dbReference type="InterPro" id="IPR039164">
    <property type="entry name" value="UBR1-like"/>
</dbReference>
<sequence>DPDKIEWCKWLISGGVTFDEFSKTVGQYDDAVTCGLVWTSNFVAYRCRTCGISPCMSLCFECFQGGNHEGHDYNMFRSHAGGACDCGDISVMDEKGFCCRHGPSRKTKNLSPPADLMFAAEIIIPRLIMRLLYHLRDSSQAHAPSYAAPYLAMVECEKFVDFLHSLADMGAAMRKVIAKSLTNPQIYEKMTTGINGASFPLRHTPCIISVIEKEDESNRYFVQNQKSYQTMINMTLYPDSFNRYHGKLKHLFSDLPREINIISITGKIGLSQRLSHESLLDELIFWSVRYYFPTNINTLLLKMLPEDEYKIAFAKGYVKHYSRMSLLLSESRERVKVANRVVHISVQLFSNEVLAYKMCEDYNLLYIMVLSLTHMLENVTINSTLEDMTPEQNFHAVVDCSHDIMKDHCYWSIMTDFNNLLSHRSIALKFLQDEELVTLWIDMIVYLQGMNLNQRELFQHVEFEPDSYYAAFTAELELSALPMWSILSHCKTSETSSLSLRMIAACQTALQDWFDAINCKESSKPNPNQLSFHLPLHRYLAVFMMQAVQNQGIELTTIIPDEDSLKKILIHVLQIQVCLSQIHAGLWVRNGVQIRGQAMTYVQSNFCYSLSDLDIHLIQVCASKLDPDYFVSYVLKRYNVFDWLSFSPTSSYNTIPLTDDQEINMVESVLAFFTALVSTRTYLGNPGRTKELFDPTLNEIADFKAPNFEVVGGMQQGTYVPKGFLWENEYDPVKVTQRAIHKEDLQVSLDRYTQYIKKHHNYKKKTVPWPPFRVPGDVHHAYKGLYKILNSKTMHAFLFTVLYKAVNTKTWIPDSILYYCIHLLYLAFHYTPRKATVKKASAGTVGDCEFTEWFSNSDIRHNVNEIINEVCIFTPTEVPPGAYPMETEDTYTVDTDMDSNNLEEMFQIASIAVVGRLNLMVFSLETKGNPGARPKYQSRGVCTTSHIKSAVCVIKESMVTLLMKLHNKLSSKPGSYKPIAVQNREPITSDIGDGPHFVARLLDRIASTNSECSFFVNQAYSSCLPEDVKEYQTHSKADDSEKAKEERRRKAMEKQRKLLANFASKQKAFMEQAMDDEGKATWICMEVPEDEGFDCVICYQSTPSTAERPVGLVVFNQATSVLAHCPKVEGRESVNLLEKEYPRYSNRGMVQRRQLEELIQNFDERSCQMSVNIGWEGGVIVQSCGHYLHLDCHHSYVKSLKSQESSIFSSVKDGEYYCPLCRQLSNSVIPIVPEENKQSLVKPISEDPRQMVIDIAEMMVTRPITPVSNISGSELLTKAMGSVMEDLLHTTYAKFRTYSYTSSECVYLLFVCSVARSNLELELIQLGGNLKQISQLNIAKKSSFLPLLHVLSLHSKILTLSPTPYTPLWSHITGVTCNNSDDLSLSLYQKDVPLLLKDMTALLIQFVLTLPFTIKEEHFSFVLQMLYNALYVQALTVVICKFGFEERKAWGEKGRHATVDSLEGMLSHLITRINCSRLFEQELDQTFAAICQSVWSPQSVEMSLQEHMLPFLRMAVILKHHLFKTIYPENQNEAEYIYLCKLLNLVKGDSPPSKELTSSSLVRWAAPEPIQLTRAWCVHFIDFVNTSPAVARSLLMVNQVWYRPKLIPLPKEYYQIFQHYRSKTCVECKRTPKDPTLCLVCGKLICFREDCCKQNSTGECTQHSVSCGGSTGIFLLVNSSIIVVIRGARATIWGSVYLDDHGEEDKDLRRGKPLYLSKERYTILEQQWLNHNFNQVCKNWSWH</sequence>
<evidence type="ECO:0000256" key="1">
    <source>
        <dbReference type="ARBA" id="ARBA00000900"/>
    </source>
</evidence>
<dbReference type="GO" id="GO:0071596">
    <property type="term" value="P:ubiquitin-dependent protein catabolic process via the N-end rule pathway"/>
    <property type="evidence" value="ECO:0007669"/>
    <property type="project" value="UniProtKB-UniRule"/>
</dbReference>